<dbReference type="Proteomes" id="UP000291078">
    <property type="component" value="Unassembled WGS sequence"/>
</dbReference>
<comment type="subcellular location">
    <subcellularLocation>
        <location evidence="1">Cell inner membrane</location>
        <topology evidence="1">Single-pass membrane protein</topology>
        <orientation evidence="1">Periplasmic side</orientation>
    </subcellularLocation>
</comment>
<dbReference type="RefSeq" id="WP_130390647.1">
    <property type="nucleotide sequence ID" value="NZ_SGXM01000001.1"/>
</dbReference>
<evidence type="ECO:0000256" key="6">
    <source>
        <dbReference type="ARBA" id="ARBA00022963"/>
    </source>
</evidence>
<evidence type="ECO:0000256" key="10">
    <source>
        <dbReference type="ARBA" id="ARBA00023186"/>
    </source>
</evidence>
<dbReference type="InterPro" id="IPR004961">
    <property type="entry name" value="Lipase_chaperone"/>
</dbReference>
<dbReference type="GO" id="GO:0005886">
    <property type="term" value="C:plasma membrane"/>
    <property type="evidence" value="ECO:0007669"/>
    <property type="project" value="UniProtKB-SubCell"/>
</dbReference>
<keyword evidence="7" id="KW-1133">Transmembrane helix</keyword>
<keyword evidence="8" id="KW-0443">Lipid metabolism</keyword>
<evidence type="ECO:0000256" key="7">
    <source>
        <dbReference type="ARBA" id="ARBA00022989"/>
    </source>
</evidence>
<organism evidence="14 15">
    <name type="scientific">Cupriavidus agavae</name>
    <dbReference type="NCBI Taxonomy" id="1001822"/>
    <lineage>
        <taxon>Bacteria</taxon>
        <taxon>Pseudomonadati</taxon>
        <taxon>Pseudomonadota</taxon>
        <taxon>Betaproteobacteria</taxon>
        <taxon>Burkholderiales</taxon>
        <taxon>Burkholderiaceae</taxon>
        <taxon>Cupriavidus</taxon>
    </lineage>
</organism>
<dbReference type="GO" id="GO:0051082">
    <property type="term" value="F:unfolded protein binding"/>
    <property type="evidence" value="ECO:0007669"/>
    <property type="project" value="InterPro"/>
</dbReference>
<dbReference type="EMBL" id="SGXM01000001">
    <property type="protein sequence ID" value="RZT42669.1"/>
    <property type="molecule type" value="Genomic_DNA"/>
</dbReference>
<dbReference type="AlphaFoldDB" id="A0A4V2FI62"/>
<evidence type="ECO:0000256" key="13">
    <source>
        <dbReference type="SAM" id="MobiDB-lite"/>
    </source>
</evidence>
<evidence type="ECO:0000256" key="8">
    <source>
        <dbReference type="ARBA" id="ARBA00023098"/>
    </source>
</evidence>
<feature type="region of interest" description="Disordered" evidence="13">
    <location>
        <begin position="304"/>
        <end position="323"/>
    </location>
</feature>
<dbReference type="SUPFAM" id="SSF158855">
    <property type="entry name" value="Lipase chaperone-like"/>
    <property type="match status" value="1"/>
</dbReference>
<dbReference type="OrthoDB" id="8779274at2"/>
<evidence type="ECO:0000256" key="9">
    <source>
        <dbReference type="ARBA" id="ARBA00023136"/>
    </source>
</evidence>
<reference evidence="14 15" key="1">
    <citation type="journal article" date="2015" name="Stand. Genomic Sci.">
        <title>Genomic Encyclopedia of Bacterial and Archaeal Type Strains, Phase III: the genomes of soil and plant-associated and newly described type strains.</title>
        <authorList>
            <person name="Whitman W.B."/>
            <person name="Woyke T."/>
            <person name="Klenk H.P."/>
            <person name="Zhou Y."/>
            <person name="Lilburn T.G."/>
            <person name="Beck B.J."/>
            <person name="De Vos P."/>
            <person name="Vandamme P."/>
            <person name="Eisen J.A."/>
            <person name="Garrity G."/>
            <person name="Hugenholtz P."/>
            <person name="Kyrpides N.C."/>
        </authorList>
    </citation>
    <scope>NUCLEOTIDE SEQUENCE [LARGE SCALE GENOMIC DNA]</scope>
    <source>
        <strain evidence="14 15">ASC-9842</strain>
    </source>
</reference>
<keyword evidence="6" id="KW-0442">Lipid degradation</keyword>
<evidence type="ECO:0000313" key="15">
    <source>
        <dbReference type="Proteomes" id="UP000291078"/>
    </source>
</evidence>
<evidence type="ECO:0000256" key="4">
    <source>
        <dbReference type="ARBA" id="ARBA00022519"/>
    </source>
</evidence>
<comment type="caution">
    <text evidence="14">The sequence shown here is derived from an EMBL/GenBank/DDBJ whole genome shotgun (WGS) entry which is preliminary data.</text>
</comment>
<dbReference type="GO" id="GO:0016042">
    <property type="term" value="P:lipid catabolic process"/>
    <property type="evidence" value="ECO:0007669"/>
    <property type="project" value="UniProtKB-KW"/>
</dbReference>
<comment type="similarity">
    <text evidence="2">Belongs to the lipase chaperone family.</text>
</comment>
<protein>
    <recommendedName>
        <fullName evidence="11">Lipase helper protein</fullName>
    </recommendedName>
    <alternativeName>
        <fullName evidence="12">Lipase modulator</fullName>
    </alternativeName>
</protein>
<dbReference type="Pfam" id="PF03280">
    <property type="entry name" value="Lipase_chap"/>
    <property type="match status" value="1"/>
</dbReference>
<keyword evidence="3" id="KW-1003">Cell membrane</keyword>
<sequence>MKWAAAGIGFAAVLLFVFGVGEPPSGDAAESARPGVGVPARIEAAGGEPDPHPTRAGADTAAPDGLLTDANGRLRITLQTRHLFEYFLASAPKANRQHQIARLEGHIRNVLAKPAPLAFAQAMDLAQRFIAYMDAHDALLPTYGFARQAGAVSTADLPRIAEFLRARSDMRRQYLGPEVARDWYGAEEDREQRVLASLRSGEGQQVEPAPVPRAQALTQQLQSLRAQGASADQMREFLRANVGEDAVRRFDAQRQDDAFWAARYENYRAAAAHVTNHGGLDPDEAARQLEAVRRQHFANAAEAARAAMLDRDSPATAQAPRPQ</sequence>
<keyword evidence="10" id="KW-0143">Chaperone</keyword>
<evidence type="ECO:0000256" key="11">
    <source>
        <dbReference type="ARBA" id="ARBA00030948"/>
    </source>
</evidence>
<proteinExistence type="inferred from homology"/>
<evidence type="ECO:0000256" key="1">
    <source>
        <dbReference type="ARBA" id="ARBA00004383"/>
    </source>
</evidence>
<evidence type="ECO:0000256" key="5">
    <source>
        <dbReference type="ARBA" id="ARBA00022692"/>
    </source>
</evidence>
<evidence type="ECO:0000256" key="3">
    <source>
        <dbReference type="ARBA" id="ARBA00022475"/>
    </source>
</evidence>
<accession>A0A4V2FI62</accession>
<evidence type="ECO:0000256" key="12">
    <source>
        <dbReference type="ARBA" id="ARBA00031542"/>
    </source>
</evidence>
<keyword evidence="5" id="KW-0812">Transmembrane</keyword>
<name>A0A4V2FI62_9BURK</name>
<keyword evidence="4" id="KW-0997">Cell inner membrane</keyword>
<keyword evidence="15" id="KW-1185">Reference proteome</keyword>
<evidence type="ECO:0000313" key="14">
    <source>
        <dbReference type="EMBL" id="RZT42669.1"/>
    </source>
</evidence>
<keyword evidence="9" id="KW-0472">Membrane</keyword>
<evidence type="ECO:0000256" key="2">
    <source>
        <dbReference type="ARBA" id="ARBA00010358"/>
    </source>
</evidence>
<feature type="region of interest" description="Disordered" evidence="13">
    <location>
        <begin position="41"/>
        <end position="64"/>
    </location>
</feature>
<dbReference type="GO" id="GO:0006457">
    <property type="term" value="P:protein folding"/>
    <property type="evidence" value="ECO:0007669"/>
    <property type="project" value="InterPro"/>
</dbReference>
<gene>
    <name evidence="14" type="ORF">EV147_1708</name>
</gene>